<keyword evidence="2" id="KW-1185">Reference proteome</keyword>
<evidence type="ECO:0000313" key="1">
    <source>
        <dbReference type="EMBL" id="GCL38303.1"/>
    </source>
</evidence>
<evidence type="ECO:0000313" key="2">
    <source>
        <dbReference type="Proteomes" id="UP000300142"/>
    </source>
</evidence>
<dbReference type="Proteomes" id="UP000300142">
    <property type="component" value="Unassembled WGS sequence"/>
</dbReference>
<name>A0A480A3K1_9CYAN</name>
<dbReference type="AlphaFoldDB" id="A0A480A3K1"/>
<sequence>MLILPPPAEVPLTSLSLASRAFPGKLWSL</sequence>
<proteinExistence type="predicted"/>
<dbReference type="EMBL" id="BJCE01000131">
    <property type="protein sequence ID" value="GCL38303.1"/>
    <property type="molecule type" value="Genomic_DNA"/>
</dbReference>
<comment type="caution">
    <text evidence="1">The sequence shown here is derived from an EMBL/GenBank/DDBJ whole genome shotgun (WGS) entry which is preliminary data.</text>
</comment>
<protein>
    <submittedName>
        <fullName evidence="1">Uncharacterized protein</fullName>
    </submittedName>
</protein>
<reference evidence="2" key="1">
    <citation type="submission" date="2019-02" db="EMBL/GenBank/DDBJ databases">
        <title>Draft genome sequence of Sphaerospermopsis reniformis NIES-1949.</title>
        <authorList>
            <person name="Yamaguchi H."/>
            <person name="Suzuki S."/>
            <person name="Kawachi M."/>
        </authorList>
    </citation>
    <scope>NUCLEOTIDE SEQUENCE [LARGE SCALE GENOMIC DNA]</scope>
    <source>
        <strain evidence="2">NIES-1949</strain>
    </source>
</reference>
<accession>A0A480A3K1</accession>
<gene>
    <name evidence="1" type="ORF">SR1949_34170</name>
</gene>
<organism evidence="1 2">
    <name type="scientific">Sphaerospermopsis reniformis</name>
    <dbReference type="NCBI Taxonomy" id="531300"/>
    <lineage>
        <taxon>Bacteria</taxon>
        <taxon>Bacillati</taxon>
        <taxon>Cyanobacteriota</taxon>
        <taxon>Cyanophyceae</taxon>
        <taxon>Nostocales</taxon>
        <taxon>Aphanizomenonaceae</taxon>
        <taxon>Sphaerospermopsis</taxon>
    </lineage>
</organism>